<gene>
    <name evidence="8" type="ORF">OMED0929_LOCUS5031</name>
</gene>
<evidence type="ECO:0000259" key="6">
    <source>
        <dbReference type="Pfam" id="PF02631"/>
    </source>
</evidence>
<evidence type="ECO:0000256" key="1">
    <source>
        <dbReference type="ARBA" id="ARBA00004496"/>
    </source>
</evidence>
<feature type="domain" description="RecX second three-helical" evidence="6">
    <location>
        <begin position="127"/>
        <end position="166"/>
    </location>
</feature>
<keyword evidence="4" id="KW-0963">Cytoplasm</keyword>
<evidence type="ECO:0000256" key="4">
    <source>
        <dbReference type="ARBA" id="ARBA00022490"/>
    </source>
</evidence>
<accession>A0A6U0F8F0</accession>
<dbReference type="HAMAP" id="MF_01114">
    <property type="entry name" value="RecX"/>
    <property type="match status" value="1"/>
</dbReference>
<dbReference type="InterPro" id="IPR003783">
    <property type="entry name" value="Regulatory_RecX"/>
</dbReference>
<comment type="similarity">
    <text evidence="2">Belongs to the RecX family.</text>
</comment>
<sequence>MSNLNPRVCTRQASSSLWRAKPTPSRDGVGRQFRTTIAPPLRSAPLSDDEKKVNMLRNLTLDGPKYVSTKAFEPSDVDKAKAQVIRFLEYKPRTRRELFDKLTVDKGYDAEDANEALDQLRASGVQNDAEYAEMFARYKWRNSRWAAWRVRGALRQKGVEDRDIDEGFASVFARGGVMKVDMFADEDADEEEDLMDDEVDLERERAMELLQAARTQFKRNTRGDMQARIRRLMAWLERRGHGGSVIRDIVEVIKREEKYADDDDEDDNALHFD</sequence>
<dbReference type="PANTHER" id="PTHR33602">
    <property type="entry name" value="REGULATORY PROTEIN RECX FAMILY PROTEIN"/>
    <property type="match status" value="1"/>
</dbReference>
<evidence type="ECO:0000313" key="8">
    <source>
        <dbReference type="EMBL" id="CAD8584653.1"/>
    </source>
</evidence>
<protein>
    <recommendedName>
        <fullName evidence="3">Regulatory protein RecX</fullName>
    </recommendedName>
</protein>
<dbReference type="InterPro" id="IPR053926">
    <property type="entry name" value="RecX_HTH_1st"/>
</dbReference>
<dbReference type="InterPro" id="IPR053924">
    <property type="entry name" value="RecX_HTH_2nd"/>
</dbReference>
<proteinExistence type="inferred from homology"/>
<dbReference type="AlphaFoldDB" id="A0A6U0F8F0"/>
<dbReference type="GO" id="GO:0005737">
    <property type="term" value="C:cytoplasm"/>
    <property type="evidence" value="ECO:0007669"/>
    <property type="project" value="UniProtKB-SubCell"/>
</dbReference>
<feature type="compositionally biased region" description="Polar residues" evidence="5">
    <location>
        <begin position="1"/>
        <end position="17"/>
    </location>
</feature>
<dbReference type="InterPro" id="IPR036388">
    <property type="entry name" value="WH-like_DNA-bd_sf"/>
</dbReference>
<evidence type="ECO:0000256" key="5">
    <source>
        <dbReference type="SAM" id="MobiDB-lite"/>
    </source>
</evidence>
<comment type="subcellular location">
    <subcellularLocation>
        <location evidence="1">Cytoplasm</location>
    </subcellularLocation>
</comment>
<dbReference type="Gene3D" id="1.10.10.10">
    <property type="entry name" value="Winged helix-like DNA-binding domain superfamily/Winged helix DNA-binding domain"/>
    <property type="match status" value="2"/>
</dbReference>
<dbReference type="Pfam" id="PF21982">
    <property type="entry name" value="RecX_HTH1"/>
    <property type="match status" value="1"/>
</dbReference>
<dbReference type="EMBL" id="HBEW01005953">
    <property type="protein sequence ID" value="CAD8584653.1"/>
    <property type="molecule type" value="Transcribed_RNA"/>
</dbReference>
<reference evidence="8" key="1">
    <citation type="submission" date="2021-01" db="EMBL/GenBank/DDBJ databases">
        <authorList>
            <person name="Corre E."/>
            <person name="Pelletier E."/>
            <person name="Niang G."/>
            <person name="Scheremetjew M."/>
            <person name="Finn R."/>
            <person name="Kale V."/>
            <person name="Holt S."/>
            <person name="Cochrane G."/>
            <person name="Meng A."/>
            <person name="Brown T."/>
            <person name="Cohen L."/>
        </authorList>
    </citation>
    <scope>NUCLEOTIDE SEQUENCE</scope>
    <source>
        <strain evidence="8">Clade-D-RCC2572</strain>
    </source>
</reference>
<dbReference type="GO" id="GO:0006282">
    <property type="term" value="P:regulation of DNA repair"/>
    <property type="evidence" value="ECO:0007669"/>
    <property type="project" value="InterPro"/>
</dbReference>
<feature type="region of interest" description="Disordered" evidence="5">
    <location>
        <begin position="1"/>
        <end position="32"/>
    </location>
</feature>
<evidence type="ECO:0000259" key="7">
    <source>
        <dbReference type="Pfam" id="PF21982"/>
    </source>
</evidence>
<evidence type="ECO:0000256" key="3">
    <source>
        <dbReference type="ARBA" id="ARBA00018111"/>
    </source>
</evidence>
<name>A0A6U0F8F0_9CHLO</name>
<organism evidence="8">
    <name type="scientific">Ostreococcus mediterraneus</name>
    <dbReference type="NCBI Taxonomy" id="1486918"/>
    <lineage>
        <taxon>Eukaryota</taxon>
        <taxon>Viridiplantae</taxon>
        <taxon>Chlorophyta</taxon>
        <taxon>Mamiellophyceae</taxon>
        <taxon>Mamiellales</taxon>
        <taxon>Bathycoccaceae</taxon>
        <taxon>Ostreococcus</taxon>
    </lineage>
</organism>
<feature type="domain" description="RecX first three-helical" evidence="7">
    <location>
        <begin position="80"/>
        <end position="120"/>
    </location>
</feature>
<dbReference type="PANTHER" id="PTHR33602:SF1">
    <property type="entry name" value="REGULATORY PROTEIN RECX FAMILY PROTEIN"/>
    <property type="match status" value="1"/>
</dbReference>
<dbReference type="Pfam" id="PF02631">
    <property type="entry name" value="RecX_HTH2"/>
    <property type="match status" value="1"/>
</dbReference>
<evidence type="ECO:0000256" key="2">
    <source>
        <dbReference type="ARBA" id="ARBA00009695"/>
    </source>
</evidence>